<organism evidence="2 3">
    <name type="scientific">Setaria viridis</name>
    <name type="common">Green bristlegrass</name>
    <name type="synonym">Setaria italica subsp. viridis</name>
    <dbReference type="NCBI Taxonomy" id="4556"/>
    <lineage>
        <taxon>Eukaryota</taxon>
        <taxon>Viridiplantae</taxon>
        <taxon>Streptophyta</taxon>
        <taxon>Embryophyta</taxon>
        <taxon>Tracheophyta</taxon>
        <taxon>Spermatophyta</taxon>
        <taxon>Magnoliopsida</taxon>
        <taxon>Liliopsida</taxon>
        <taxon>Poales</taxon>
        <taxon>Poaceae</taxon>
        <taxon>PACMAD clade</taxon>
        <taxon>Panicoideae</taxon>
        <taxon>Panicodae</taxon>
        <taxon>Paniceae</taxon>
        <taxon>Cenchrinae</taxon>
        <taxon>Setaria</taxon>
    </lineage>
</organism>
<sequence>MPARPGHVCPRAAWPRATGTSPVPYPQRDSDRARATTPNPRLRQDGANAGLANRRPRAPEAHDTLRPRPIVAREHPELRLPSPMVPLANGRLTRALAAPRPYPPATGAPPRPSAPPLPYKRVTLAVSATLWHRPKLRLCFLLYAAARLPWSSHLHATPHSDDFSARFATSLRTSPSSPWPPRRRRCAGTPPAPPPAKLCRRCHVPTPTGYFRRPKPAKSSSGEPLRSSGNLLPHPRRRTTGDFLAAAARAPGDDIASPPFFPGA</sequence>
<dbReference type="EMBL" id="CM016552">
    <property type="protein sequence ID" value="TKW37252.1"/>
    <property type="molecule type" value="Genomic_DNA"/>
</dbReference>
<dbReference type="AlphaFoldDB" id="A0A4U6W578"/>
<gene>
    <name evidence="2" type="ORF">SEVIR_1G035900v2</name>
</gene>
<dbReference type="Gramene" id="TKW37252">
    <property type="protein sequence ID" value="TKW37252"/>
    <property type="gene ID" value="SEVIR_1G035900v2"/>
</dbReference>
<feature type="compositionally biased region" description="Polar residues" evidence="1">
    <location>
        <begin position="218"/>
        <end position="230"/>
    </location>
</feature>
<feature type="region of interest" description="Disordered" evidence="1">
    <location>
        <begin position="1"/>
        <end position="65"/>
    </location>
</feature>
<proteinExistence type="predicted"/>
<dbReference type="Proteomes" id="UP000298652">
    <property type="component" value="Chromosome 1"/>
</dbReference>
<evidence type="ECO:0000256" key="1">
    <source>
        <dbReference type="SAM" id="MobiDB-lite"/>
    </source>
</evidence>
<keyword evidence="3" id="KW-1185">Reference proteome</keyword>
<evidence type="ECO:0000313" key="2">
    <source>
        <dbReference type="EMBL" id="TKW37252.1"/>
    </source>
</evidence>
<feature type="region of interest" description="Disordered" evidence="1">
    <location>
        <begin position="171"/>
        <end position="194"/>
    </location>
</feature>
<reference evidence="2" key="1">
    <citation type="submission" date="2019-03" db="EMBL/GenBank/DDBJ databases">
        <title>WGS assembly of Setaria viridis.</title>
        <authorList>
            <person name="Huang P."/>
            <person name="Jenkins J."/>
            <person name="Grimwood J."/>
            <person name="Barry K."/>
            <person name="Healey A."/>
            <person name="Mamidi S."/>
            <person name="Sreedasyam A."/>
            <person name="Shu S."/>
            <person name="Feldman M."/>
            <person name="Wu J."/>
            <person name="Yu Y."/>
            <person name="Chen C."/>
            <person name="Johnson J."/>
            <person name="Rokhsar D."/>
            <person name="Baxter I."/>
            <person name="Schmutz J."/>
            <person name="Brutnell T."/>
            <person name="Kellogg E."/>
        </authorList>
    </citation>
    <scope>NUCLEOTIDE SEQUENCE [LARGE SCALE GENOMIC DNA]</scope>
</reference>
<accession>A0A4U6W578</accession>
<feature type="region of interest" description="Disordered" evidence="1">
    <location>
        <begin position="207"/>
        <end position="264"/>
    </location>
</feature>
<evidence type="ECO:0000313" key="3">
    <source>
        <dbReference type="Proteomes" id="UP000298652"/>
    </source>
</evidence>
<protein>
    <submittedName>
        <fullName evidence="2">Uncharacterized protein</fullName>
    </submittedName>
</protein>
<name>A0A4U6W578_SETVI</name>